<sequence length="69" mass="8029">MTSDETTLRRILEAAYELFTEKGYRGSSMREIAEKSGIKAGSIYNHFKNKEELFEAVFIEKHPLFRILS</sequence>
<comment type="caution">
    <text evidence="5">The sequence shown here is derived from an EMBL/GenBank/DDBJ whole genome shotgun (WGS) entry which is preliminary data.</text>
</comment>
<keyword evidence="3" id="KW-0804">Transcription</keyword>
<protein>
    <recommendedName>
        <fullName evidence="4">HTH tetR-type domain-containing protein</fullName>
    </recommendedName>
</protein>
<reference evidence="5" key="1">
    <citation type="journal article" date="2014" name="Front. Microbiol.">
        <title>High frequency of phylogenetically diverse reductive dehalogenase-homologous genes in deep subseafloor sedimentary metagenomes.</title>
        <authorList>
            <person name="Kawai M."/>
            <person name="Futagami T."/>
            <person name="Toyoda A."/>
            <person name="Takaki Y."/>
            <person name="Nishi S."/>
            <person name="Hori S."/>
            <person name="Arai W."/>
            <person name="Tsubouchi T."/>
            <person name="Morono Y."/>
            <person name="Uchiyama I."/>
            <person name="Ito T."/>
            <person name="Fujiyama A."/>
            <person name="Inagaki F."/>
            <person name="Takami H."/>
        </authorList>
    </citation>
    <scope>NUCLEOTIDE SEQUENCE</scope>
    <source>
        <strain evidence="5">Expedition CK06-06</strain>
    </source>
</reference>
<evidence type="ECO:0000256" key="3">
    <source>
        <dbReference type="ARBA" id="ARBA00023163"/>
    </source>
</evidence>
<feature type="non-terminal residue" evidence="5">
    <location>
        <position position="69"/>
    </location>
</feature>
<evidence type="ECO:0000313" key="5">
    <source>
        <dbReference type="EMBL" id="GAH16026.1"/>
    </source>
</evidence>
<dbReference type="InterPro" id="IPR001647">
    <property type="entry name" value="HTH_TetR"/>
</dbReference>
<evidence type="ECO:0000259" key="4">
    <source>
        <dbReference type="PROSITE" id="PS50977"/>
    </source>
</evidence>
<dbReference type="PANTHER" id="PTHR30055">
    <property type="entry name" value="HTH-TYPE TRANSCRIPTIONAL REGULATOR RUTR"/>
    <property type="match status" value="1"/>
</dbReference>
<dbReference type="PANTHER" id="PTHR30055:SF234">
    <property type="entry name" value="HTH-TYPE TRANSCRIPTIONAL REGULATOR BETI"/>
    <property type="match status" value="1"/>
</dbReference>
<dbReference type="PROSITE" id="PS50977">
    <property type="entry name" value="HTH_TETR_2"/>
    <property type="match status" value="1"/>
</dbReference>
<dbReference type="InterPro" id="IPR050109">
    <property type="entry name" value="HTH-type_TetR-like_transc_reg"/>
</dbReference>
<evidence type="ECO:0000256" key="1">
    <source>
        <dbReference type="ARBA" id="ARBA00023015"/>
    </source>
</evidence>
<keyword evidence="1" id="KW-0805">Transcription regulation</keyword>
<dbReference type="EMBL" id="BART01035609">
    <property type="protein sequence ID" value="GAH16026.1"/>
    <property type="molecule type" value="Genomic_DNA"/>
</dbReference>
<dbReference type="SUPFAM" id="SSF46689">
    <property type="entry name" value="Homeodomain-like"/>
    <property type="match status" value="1"/>
</dbReference>
<organism evidence="5">
    <name type="scientific">marine sediment metagenome</name>
    <dbReference type="NCBI Taxonomy" id="412755"/>
    <lineage>
        <taxon>unclassified sequences</taxon>
        <taxon>metagenomes</taxon>
        <taxon>ecological metagenomes</taxon>
    </lineage>
</organism>
<dbReference type="Gene3D" id="1.10.357.10">
    <property type="entry name" value="Tetracycline Repressor, domain 2"/>
    <property type="match status" value="1"/>
</dbReference>
<dbReference type="GO" id="GO:0000976">
    <property type="term" value="F:transcription cis-regulatory region binding"/>
    <property type="evidence" value="ECO:0007669"/>
    <property type="project" value="TreeGrafter"/>
</dbReference>
<dbReference type="PRINTS" id="PR00455">
    <property type="entry name" value="HTHTETR"/>
</dbReference>
<proteinExistence type="predicted"/>
<dbReference type="GO" id="GO:0003700">
    <property type="term" value="F:DNA-binding transcription factor activity"/>
    <property type="evidence" value="ECO:0007669"/>
    <property type="project" value="TreeGrafter"/>
</dbReference>
<name>X1D5K7_9ZZZZ</name>
<accession>X1D5K7</accession>
<dbReference type="AlphaFoldDB" id="X1D5K7"/>
<gene>
    <name evidence="5" type="ORF">S01H4_60402</name>
</gene>
<dbReference type="InterPro" id="IPR009057">
    <property type="entry name" value="Homeodomain-like_sf"/>
</dbReference>
<feature type="domain" description="HTH tetR-type" evidence="4">
    <location>
        <begin position="5"/>
        <end position="65"/>
    </location>
</feature>
<evidence type="ECO:0000256" key="2">
    <source>
        <dbReference type="ARBA" id="ARBA00023125"/>
    </source>
</evidence>
<keyword evidence="2" id="KW-0238">DNA-binding</keyword>
<dbReference type="Pfam" id="PF00440">
    <property type="entry name" value="TetR_N"/>
    <property type="match status" value="1"/>
</dbReference>